<gene>
    <name evidence="1" type="ORF">EZS28_022271</name>
</gene>
<accession>A0A5J4VIX8</accession>
<feature type="non-terminal residue" evidence="1">
    <location>
        <position position="302"/>
    </location>
</feature>
<dbReference type="Proteomes" id="UP000324800">
    <property type="component" value="Unassembled WGS sequence"/>
</dbReference>
<proteinExistence type="predicted"/>
<name>A0A5J4VIX8_9EUKA</name>
<protein>
    <submittedName>
        <fullName evidence="1">Uncharacterized protein</fullName>
    </submittedName>
</protein>
<organism evidence="1 2">
    <name type="scientific">Streblomastix strix</name>
    <dbReference type="NCBI Taxonomy" id="222440"/>
    <lineage>
        <taxon>Eukaryota</taxon>
        <taxon>Metamonada</taxon>
        <taxon>Preaxostyla</taxon>
        <taxon>Oxymonadida</taxon>
        <taxon>Streblomastigidae</taxon>
        <taxon>Streblomastix</taxon>
    </lineage>
</organism>
<reference evidence="1 2" key="1">
    <citation type="submission" date="2019-03" db="EMBL/GenBank/DDBJ databases">
        <title>Single cell metagenomics reveals metabolic interactions within the superorganism composed of flagellate Streblomastix strix and complex community of Bacteroidetes bacteria on its surface.</title>
        <authorList>
            <person name="Treitli S.C."/>
            <person name="Kolisko M."/>
            <person name="Husnik F."/>
            <person name="Keeling P."/>
            <person name="Hampl V."/>
        </authorList>
    </citation>
    <scope>NUCLEOTIDE SEQUENCE [LARGE SCALE GENOMIC DNA]</scope>
    <source>
        <strain evidence="1">ST1C</strain>
    </source>
</reference>
<evidence type="ECO:0000313" key="1">
    <source>
        <dbReference type="EMBL" id="KAA6382203.1"/>
    </source>
</evidence>
<evidence type="ECO:0000313" key="2">
    <source>
        <dbReference type="Proteomes" id="UP000324800"/>
    </source>
</evidence>
<comment type="caution">
    <text evidence="1">The sequence shown here is derived from an EMBL/GenBank/DDBJ whole genome shotgun (WGS) entry which is preliminary data.</text>
</comment>
<dbReference type="EMBL" id="SNRW01006912">
    <property type="protein sequence ID" value="KAA6382203.1"/>
    <property type="molecule type" value="Genomic_DNA"/>
</dbReference>
<dbReference type="AlphaFoldDB" id="A0A5J4VIX8"/>
<sequence length="302" mass="34030">MQNQSPNTQKVKDTKEESLIKITSMFPDINKQIASNLIDQYKKELDPTTTAANYIFDKFKGQYPKEFDISEADFQSADKLRTLLGQLSALPVIEVVKISEFSAQLSNIVQKELNTIDSTKTDILADILILLLKRIRHSNSNDANIWEAMKNCALQLGTTAVQALDKHKGSYNLIHAVALLFPVKINKFVAQYEQLEDAKGILQDISQMIKMPRSPEFLKGASFAISAFTLVYNNTYSTIQYILNSLANEGKPIGAEQLRVVKRILKPFVIASRLIKQSILMEKLNQAQSIQLSYNRTITLQS</sequence>